<accession>A0A843UUW3</accession>
<feature type="transmembrane region" description="Helical" evidence="1">
    <location>
        <begin position="96"/>
        <end position="119"/>
    </location>
</feature>
<protein>
    <submittedName>
        <fullName evidence="2">Uncharacterized protein</fullName>
    </submittedName>
</protein>
<keyword evidence="3" id="KW-1185">Reference proteome</keyword>
<dbReference type="AlphaFoldDB" id="A0A843UUW3"/>
<name>A0A843UUW3_COLES</name>
<feature type="transmembrane region" description="Helical" evidence="1">
    <location>
        <begin position="63"/>
        <end position="89"/>
    </location>
</feature>
<gene>
    <name evidence="2" type="ORF">Taro_017060</name>
</gene>
<evidence type="ECO:0000256" key="1">
    <source>
        <dbReference type="SAM" id="Phobius"/>
    </source>
</evidence>
<keyword evidence="1" id="KW-0472">Membrane</keyword>
<comment type="caution">
    <text evidence="2">The sequence shown here is derived from an EMBL/GenBank/DDBJ whole genome shotgun (WGS) entry which is preliminary data.</text>
</comment>
<proteinExistence type="predicted"/>
<evidence type="ECO:0000313" key="2">
    <source>
        <dbReference type="EMBL" id="MQL84553.1"/>
    </source>
</evidence>
<reference evidence="2" key="1">
    <citation type="submission" date="2017-07" db="EMBL/GenBank/DDBJ databases">
        <title>Taro Niue Genome Assembly and Annotation.</title>
        <authorList>
            <person name="Atibalentja N."/>
            <person name="Keating K."/>
            <person name="Fields C.J."/>
        </authorList>
    </citation>
    <scope>NUCLEOTIDE SEQUENCE</scope>
    <source>
        <strain evidence="2">Niue_2</strain>
        <tissue evidence="2">Leaf</tissue>
    </source>
</reference>
<keyword evidence="1" id="KW-1133">Transmembrane helix</keyword>
<dbReference type="Proteomes" id="UP000652761">
    <property type="component" value="Unassembled WGS sequence"/>
</dbReference>
<keyword evidence="1" id="KW-0812">Transmembrane</keyword>
<sequence>MLQSAWALSVKDFVCPQGREVVLLWKCQSRLVCCATFGLDCCVQSLCLLLVKVVDLDPVCGLVFGQFVVVVRMAVPPMGVLALHCCFLFRVRRRPVVCLLPLLSVGCSGWWCFHMAFGAMSRTVATFVAKASFRCVFLLCISCVLEALVAVWRVALPTCGVLEALSFPPLGHLVLADALWLYCYRCGVAALPRLGSPIGVFLVGLVRSVPVELPTSACVLCAIVVCRVSCRMSGRSEWLSGCRGVPDGRVLVAMWAAVALRLVTRRPAPSRSEGQRLKALSALPSPSLAFLPSLLSEEGKVSLFPLRRWELGGAAAARAEHWRAVVERGGGGRGIVKAPFWVGSSFSVEMLVPFLIVVWGTPGCSIPAVCFPADVTTAERVATSEKASPRSGMTLSRLALPIVMGFPLGPSGGNATAVPFVPALANGPSGGFRKGCRACLCLLDLSWLQASCAVSVGGCHSSSLSPGARHLRAYPRDRLLPLPGTPSPARLCQRKLLRAAGVLKLASPPHCLALRWLRSRVGRQESTAGVLEPCLASLGFVALVSWAVLSGFRSAGSLGVSCADTRLLFLYPFLGAVHGGTGGGWSLTSWSGQGPVLFVGPQLGWRSEVAVLVLWSLVVAPVFFASACVDSAGSAGVVFGLTRVVVEAFLYFRCFVVLCSRLTPLLSSGRDSLSQEFVVGRSWWRLVRRALPAV</sequence>
<dbReference type="EMBL" id="NMUH01000770">
    <property type="protein sequence ID" value="MQL84553.1"/>
    <property type="molecule type" value="Genomic_DNA"/>
</dbReference>
<evidence type="ECO:0000313" key="3">
    <source>
        <dbReference type="Proteomes" id="UP000652761"/>
    </source>
</evidence>
<organism evidence="2 3">
    <name type="scientific">Colocasia esculenta</name>
    <name type="common">Wild taro</name>
    <name type="synonym">Arum esculentum</name>
    <dbReference type="NCBI Taxonomy" id="4460"/>
    <lineage>
        <taxon>Eukaryota</taxon>
        <taxon>Viridiplantae</taxon>
        <taxon>Streptophyta</taxon>
        <taxon>Embryophyta</taxon>
        <taxon>Tracheophyta</taxon>
        <taxon>Spermatophyta</taxon>
        <taxon>Magnoliopsida</taxon>
        <taxon>Liliopsida</taxon>
        <taxon>Araceae</taxon>
        <taxon>Aroideae</taxon>
        <taxon>Colocasieae</taxon>
        <taxon>Colocasia</taxon>
    </lineage>
</organism>